<organism evidence="8 9">
    <name type="scientific">Dissophora globulifera</name>
    <dbReference type="NCBI Taxonomy" id="979702"/>
    <lineage>
        <taxon>Eukaryota</taxon>
        <taxon>Fungi</taxon>
        <taxon>Fungi incertae sedis</taxon>
        <taxon>Mucoromycota</taxon>
        <taxon>Mortierellomycotina</taxon>
        <taxon>Mortierellomycetes</taxon>
        <taxon>Mortierellales</taxon>
        <taxon>Mortierellaceae</taxon>
        <taxon>Dissophora</taxon>
    </lineage>
</organism>
<feature type="transmembrane region" description="Helical" evidence="6">
    <location>
        <begin position="335"/>
        <end position="355"/>
    </location>
</feature>
<evidence type="ECO:0000256" key="6">
    <source>
        <dbReference type="SAM" id="Phobius"/>
    </source>
</evidence>
<dbReference type="InterPro" id="IPR006634">
    <property type="entry name" value="TLC-dom"/>
</dbReference>
<keyword evidence="9" id="KW-1185">Reference proteome</keyword>
<dbReference type="Proteomes" id="UP000738325">
    <property type="component" value="Unassembled WGS sequence"/>
</dbReference>
<feature type="transmembrane region" description="Helical" evidence="6">
    <location>
        <begin position="40"/>
        <end position="60"/>
    </location>
</feature>
<dbReference type="EMBL" id="JAAAIP010000008">
    <property type="protein sequence ID" value="KAG0329971.1"/>
    <property type="molecule type" value="Genomic_DNA"/>
</dbReference>
<feature type="transmembrane region" description="Helical" evidence="6">
    <location>
        <begin position="278"/>
        <end position="298"/>
    </location>
</feature>
<evidence type="ECO:0000256" key="2">
    <source>
        <dbReference type="ARBA" id="ARBA00022692"/>
    </source>
</evidence>
<proteinExistence type="predicted"/>
<evidence type="ECO:0000256" key="1">
    <source>
        <dbReference type="ARBA" id="ARBA00004141"/>
    </source>
</evidence>
<name>A0A9P6RW15_9FUNG</name>
<evidence type="ECO:0000256" key="4">
    <source>
        <dbReference type="ARBA" id="ARBA00023136"/>
    </source>
</evidence>
<dbReference type="OrthoDB" id="341353at2759"/>
<dbReference type="GO" id="GO:0016020">
    <property type="term" value="C:membrane"/>
    <property type="evidence" value="ECO:0007669"/>
    <property type="project" value="UniProtKB-SubCell"/>
</dbReference>
<keyword evidence="3 6" id="KW-1133">Transmembrane helix</keyword>
<evidence type="ECO:0000256" key="5">
    <source>
        <dbReference type="SAM" id="MobiDB-lite"/>
    </source>
</evidence>
<feature type="transmembrane region" description="Helical" evidence="6">
    <location>
        <begin position="305"/>
        <end position="323"/>
    </location>
</feature>
<reference evidence="8" key="1">
    <citation type="journal article" date="2020" name="Fungal Divers.">
        <title>Resolving the Mortierellaceae phylogeny through synthesis of multi-gene phylogenetics and phylogenomics.</title>
        <authorList>
            <person name="Vandepol N."/>
            <person name="Liber J."/>
            <person name="Desiro A."/>
            <person name="Na H."/>
            <person name="Kennedy M."/>
            <person name="Barry K."/>
            <person name="Grigoriev I.V."/>
            <person name="Miller A.N."/>
            <person name="O'Donnell K."/>
            <person name="Stajich J.E."/>
            <person name="Bonito G."/>
        </authorList>
    </citation>
    <scope>NUCLEOTIDE SEQUENCE</scope>
    <source>
        <strain evidence="8">REB-010B</strain>
    </source>
</reference>
<dbReference type="Pfam" id="PF03798">
    <property type="entry name" value="TRAM_LAG1_CLN8"/>
    <property type="match status" value="1"/>
</dbReference>
<accession>A0A9P6RW15</accession>
<feature type="compositionally biased region" description="Polar residues" evidence="5">
    <location>
        <begin position="383"/>
        <end position="395"/>
    </location>
</feature>
<comment type="subcellular location">
    <subcellularLocation>
        <location evidence="1">Membrane</location>
        <topology evidence="1">Multi-pass membrane protein</topology>
    </subcellularLocation>
</comment>
<dbReference type="AlphaFoldDB" id="A0A9P6RW15"/>
<gene>
    <name evidence="8" type="ORF">BGZ99_009415</name>
</gene>
<feature type="transmembrane region" description="Helical" evidence="6">
    <location>
        <begin position="72"/>
        <end position="91"/>
    </location>
</feature>
<evidence type="ECO:0000313" key="9">
    <source>
        <dbReference type="Proteomes" id="UP000738325"/>
    </source>
</evidence>
<keyword evidence="4 6" id="KW-0472">Membrane</keyword>
<feature type="region of interest" description="Disordered" evidence="5">
    <location>
        <begin position="366"/>
        <end position="411"/>
    </location>
</feature>
<evidence type="ECO:0000259" key="7">
    <source>
        <dbReference type="Pfam" id="PF03798"/>
    </source>
</evidence>
<keyword evidence="2 6" id="KW-0812">Transmembrane</keyword>
<evidence type="ECO:0000256" key="3">
    <source>
        <dbReference type="ARBA" id="ARBA00022989"/>
    </source>
</evidence>
<comment type="caution">
    <text evidence="8">The sequence shown here is derived from an EMBL/GenBank/DDBJ whole genome shotgun (WGS) entry which is preliminary data.</text>
</comment>
<feature type="domain" description="TLC" evidence="7">
    <location>
        <begin position="223"/>
        <end position="356"/>
    </location>
</feature>
<protein>
    <recommendedName>
        <fullName evidence="7">TLC domain-containing protein</fullName>
    </recommendedName>
</protein>
<evidence type="ECO:0000313" key="8">
    <source>
        <dbReference type="EMBL" id="KAG0329971.1"/>
    </source>
</evidence>
<sequence length="411" mass="46624">MNTEAQHYPTDATTAPLESFDDNPSYGYVLGVEMTPHNVFFGNTVVVTFFLQFAIFYSMWFFCPSLTKNRRGLAWVLTFFCAVSLLIIASFEVGYLRTTLWHILGWGQHGPGAATATVFTYWVPDFHEWIFQIGNAPGTPETVTLATLKASLTSVHSAKLLLSDPHTYKDLAGEYLRWFITLPIFSLAPFKPPHLISATAPYYLGGGGRLLFSLENFPRETRFSSAMCGYFVGYCLGDLIIGSMHYGEHVDPFSGWFHHTVYTFIIYRLCRINMLSEFLIAGAPVELSTVFLASGFMFPHLREDFWFPTTFFLVRIVYVFFMWHETVFNFPTPTGGSAIYFASLLVHIFWFSKYLKGLRRRKLRAKKSAHEKEAPRSAIANGDSVSEGTTASLGSTPRKDSTFRLRVKKDK</sequence>